<dbReference type="Gene3D" id="3.40.50.300">
    <property type="entry name" value="P-loop containing nucleotide triphosphate hydrolases"/>
    <property type="match status" value="1"/>
</dbReference>
<evidence type="ECO:0000256" key="4">
    <source>
        <dbReference type="ARBA" id="ARBA00022993"/>
    </source>
</evidence>
<dbReference type="SUPFAM" id="SSF52540">
    <property type="entry name" value="P-loop containing nucleoside triphosphate hydrolases"/>
    <property type="match status" value="1"/>
</dbReference>
<dbReference type="GO" id="GO:0004140">
    <property type="term" value="F:dephospho-CoA kinase activity"/>
    <property type="evidence" value="ECO:0007669"/>
    <property type="project" value="UniProtKB-UniRule"/>
</dbReference>
<dbReference type="PROSITE" id="PS51219">
    <property type="entry name" value="DPCK"/>
    <property type="match status" value="1"/>
</dbReference>
<dbReference type="InterPro" id="IPR027417">
    <property type="entry name" value="P-loop_NTPase"/>
</dbReference>
<comment type="catalytic activity">
    <reaction evidence="5">
        <text>3'-dephospho-CoA + ATP = ADP + CoA + H(+)</text>
        <dbReference type="Rhea" id="RHEA:18245"/>
        <dbReference type="ChEBI" id="CHEBI:15378"/>
        <dbReference type="ChEBI" id="CHEBI:30616"/>
        <dbReference type="ChEBI" id="CHEBI:57287"/>
        <dbReference type="ChEBI" id="CHEBI:57328"/>
        <dbReference type="ChEBI" id="CHEBI:456216"/>
        <dbReference type="EC" id="2.7.1.24"/>
    </reaction>
</comment>
<dbReference type="GO" id="GO:0005524">
    <property type="term" value="F:ATP binding"/>
    <property type="evidence" value="ECO:0007669"/>
    <property type="project" value="UniProtKB-UniRule"/>
</dbReference>
<keyword evidence="5 7" id="KW-0808">Transferase</keyword>
<dbReference type="InterPro" id="IPR001977">
    <property type="entry name" value="Depp_CoAkinase"/>
</dbReference>
<accession>A0A520MP72</accession>
<dbReference type="PANTHER" id="PTHR10695">
    <property type="entry name" value="DEPHOSPHO-COA KINASE-RELATED"/>
    <property type="match status" value="1"/>
</dbReference>
<dbReference type="GO" id="GO:0005737">
    <property type="term" value="C:cytoplasm"/>
    <property type="evidence" value="ECO:0007669"/>
    <property type="project" value="UniProtKB-SubCell"/>
</dbReference>
<evidence type="ECO:0000256" key="2">
    <source>
        <dbReference type="ARBA" id="ARBA00022741"/>
    </source>
</evidence>
<dbReference type="NCBIfam" id="TIGR00152">
    <property type="entry name" value="dephospho-CoA kinase"/>
    <property type="match status" value="1"/>
</dbReference>
<dbReference type="EC" id="2.7.1.24" evidence="5 6"/>
<evidence type="ECO:0000313" key="7">
    <source>
        <dbReference type="EMBL" id="RZO23005.1"/>
    </source>
</evidence>
<comment type="caution">
    <text evidence="7">The sequence shown here is derived from an EMBL/GenBank/DDBJ whole genome shotgun (WGS) entry which is preliminary data.</text>
</comment>
<gene>
    <name evidence="5" type="primary">coaE</name>
    <name evidence="7" type="ORF">EVB03_01180</name>
</gene>
<sequence length="204" mass="22696">MNKQPYIVGLTGGIGSGKSTVSQGFQKLGIASVDADYASRAVVEPGMPALSEIAQHFGDNFLLANGELDRAALRAVIFADTEEKAWLERLLHPLIRDWIVGQLQSAKGPYVILESPLLFETNQFELVNTVLLIDLPVELQLERASMRDSSETEQIQHIIDSQMSREEKLSKADWIFDNALNQDTMTKRIETLHAEFLALANSKN</sequence>
<keyword evidence="2 5" id="KW-0547">Nucleotide-binding</keyword>
<comment type="function">
    <text evidence="5">Catalyzes the phosphorylation of the 3'-hydroxyl group of dephosphocoenzyme A to form coenzyme A.</text>
</comment>
<feature type="binding site" evidence="5">
    <location>
        <begin position="15"/>
        <end position="20"/>
    </location>
    <ligand>
        <name>ATP</name>
        <dbReference type="ChEBI" id="CHEBI:30616"/>
    </ligand>
</feature>
<comment type="pathway">
    <text evidence="5">Cofactor biosynthesis; coenzyme A biosynthesis; CoA from (R)-pantothenate: step 5/5.</text>
</comment>
<name>A0A520MP72_9GAMM</name>
<dbReference type="EMBL" id="SHBP01000001">
    <property type="protein sequence ID" value="RZO23005.1"/>
    <property type="molecule type" value="Genomic_DNA"/>
</dbReference>
<reference evidence="7 8" key="1">
    <citation type="submission" date="2019-02" db="EMBL/GenBank/DDBJ databases">
        <title>Prokaryotic population dynamics and viral predation in marine succession experiment using metagenomics: the confinement effect.</title>
        <authorList>
            <person name="Haro-Moreno J.M."/>
            <person name="Rodriguez-Valera F."/>
            <person name="Lopez-Perez M."/>
        </authorList>
    </citation>
    <scope>NUCLEOTIDE SEQUENCE [LARGE SCALE GENOMIC DNA]</scope>
    <source>
        <strain evidence="7">MED-G170</strain>
    </source>
</reference>
<dbReference type="Proteomes" id="UP000315889">
    <property type="component" value="Unassembled WGS sequence"/>
</dbReference>
<keyword evidence="3 5" id="KW-0067">ATP-binding</keyword>
<comment type="similarity">
    <text evidence="1 5">Belongs to the CoaE family.</text>
</comment>
<keyword evidence="5" id="KW-0963">Cytoplasm</keyword>
<evidence type="ECO:0000256" key="6">
    <source>
        <dbReference type="NCBIfam" id="TIGR00152"/>
    </source>
</evidence>
<keyword evidence="4 5" id="KW-0173">Coenzyme A biosynthesis</keyword>
<evidence type="ECO:0000256" key="1">
    <source>
        <dbReference type="ARBA" id="ARBA00009018"/>
    </source>
</evidence>
<dbReference type="AlphaFoldDB" id="A0A520MP72"/>
<evidence type="ECO:0000256" key="5">
    <source>
        <dbReference type="HAMAP-Rule" id="MF_00376"/>
    </source>
</evidence>
<dbReference type="GO" id="GO:0015937">
    <property type="term" value="P:coenzyme A biosynthetic process"/>
    <property type="evidence" value="ECO:0007669"/>
    <property type="project" value="UniProtKB-UniRule"/>
</dbReference>
<dbReference type="HAMAP" id="MF_00376">
    <property type="entry name" value="Dephospho_CoA_kinase"/>
    <property type="match status" value="1"/>
</dbReference>
<dbReference type="Pfam" id="PF01121">
    <property type="entry name" value="CoaE"/>
    <property type="match status" value="1"/>
</dbReference>
<organism evidence="7 8">
    <name type="scientific">SAR92 clade bacterium</name>
    <dbReference type="NCBI Taxonomy" id="2315479"/>
    <lineage>
        <taxon>Bacteria</taxon>
        <taxon>Pseudomonadati</taxon>
        <taxon>Pseudomonadota</taxon>
        <taxon>Gammaproteobacteria</taxon>
        <taxon>Cellvibrionales</taxon>
        <taxon>Porticoccaceae</taxon>
        <taxon>SAR92 clade</taxon>
    </lineage>
</organism>
<dbReference type="CDD" id="cd02022">
    <property type="entry name" value="DPCK"/>
    <property type="match status" value="1"/>
</dbReference>
<proteinExistence type="inferred from homology"/>
<keyword evidence="5 7" id="KW-0418">Kinase</keyword>
<evidence type="ECO:0000256" key="3">
    <source>
        <dbReference type="ARBA" id="ARBA00022840"/>
    </source>
</evidence>
<dbReference type="UniPathway" id="UPA00241">
    <property type="reaction ID" value="UER00356"/>
</dbReference>
<evidence type="ECO:0000313" key="8">
    <source>
        <dbReference type="Proteomes" id="UP000315889"/>
    </source>
</evidence>
<dbReference type="PANTHER" id="PTHR10695:SF46">
    <property type="entry name" value="BIFUNCTIONAL COENZYME A SYNTHASE-RELATED"/>
    <property type="match status" value="1"/>
</dbReference>
<protein>
    <recommendedName>
        <fullName evidence="5 6">Dephospho-CoA kinase</fullName>
        <ecNumber evidence="5 6">2.7.1.24</ecNumber>
    </recommendedName>
    <alternativeName>
        <fullName evidence="5">Dephosphocoenzyme A kinase</fullName>
    </alternativeName>
</protein>
<comment type="subcellular location">
    <subcellularLocation>
        <location evidence="5">Cytoplasm</location>
    </subcellularLocation>
</comment>